<organism evidence="1">
    <name type="scientific">viral metagenome</name>
    <dbReference type="NCBI Taxonomy" id="1070528"/>
    <lineage>
        <taxon>unclassified sequences</taxon>
        <taxon>metagenomes</taxon>
        <taxon>organismal metagenomes</taxon>
    </lineage>
</organism>
<accession>A0A6C0B380</accession>
<protein>
    <submittedName>
        <fullName evidence="1">Uncharacterized protein</fullName>
    </submittedName>
</protein>
<evidence type="ECO:0000313" key="1">
    <source>
        <dbReference type="EMBL" id="QHS86264.1"/>
    </source>
</evidence>
<reference evidence="1" key="1">
    <citation type="journal article" date="2020" name="Nature">
        <title>Giant virus diversity and host interactions through global metagenomics.</title>
        <authorList>
            <person name="Schulz F."/>
            <person name="Roux S."/>
            <person name="Paez-Espino D."/>
            <person name="Jungbluth S."/>
            <person name="Walsh D.A."/>
            <person name="Denef V.J."/>
            <person name="McMahon K.D."/>
            <person name="Konstantinidis K.T."/>
            <person name="Eloe-Fadrosh E.A."/>
            <person name="Kyrpides N.C."/>
            <person name="Woyke T."/>
        </authorList>
    </citation>
    <scope>NUCLEOTIDE SEQUENCE</scope>
    <source>
        <strain evidence="1">GVMAG-M-3300009187-29</strain>
    </source>
</reference>
<dbReference type="EMBL" id="MN739052">
    <property type="protein sequence ID" value="QHS86264.1"/>
    <property type="molecule type" value="Genomic_DNA"/>
</dbReference>
<name>A0A6C0B380_9ZZZZ</name>
<dbReference type="AlphaFoldDB" id="A0A6C0B380"/>
<proteinExistence type="predicted"/>
<sequence length="135" mass="15869">MIIEKRYNLNLNVTYQNNEQYRATLRQLFFMDVSNCSIDESIDDETRDELMYDENAVNDVMDELFCMTAQFPLFQNLYDSAAAKMISTDRTIGQAVLFSYDYLALFHRCLASFIKSPETFDENNEYYVAILKKIV</sequence>